<dbReference type="InterPro" id="IPR002777">
    <property type="entry name" value="PFD_beta-like"/>
</dbReference>
<dbReference type="OrthoDB" id="248120at2759"/>
<dbReference type="PANTHER" id="PTHR21431">
    <property type="entry name" value="PREFOLDIN SUBUNIT 6"/>
    <property type="match status" value="1"/>
</dbReference>
<dbReference type="SUPFAM" id="SSF46579">
    <property type="entry name" value="Prefoldin"/>
    <property type="match status" value="1"/>
</dbReference>
<dbReference type="Pfam" id="PF01920">
    <property type="entry name" value="Prefoldin_2"/>
    <property type="match status" value="1"/>
</dbReference>
<feature type="coiled-coil region" evidence="3">
    <location>
        <begin position="73"/>
        <end position="107"/>
    </location>
</feature>
<evidence type="ECO:0000256" key="2">
    <source>
        <dbReference type="ARBA" id="ARBA00023186"/>
    </source>
</evidence>
<dbReference type="Gene3D" id="1.10.287.370">
    <property type="match status" value="1"/>
</dbReference>
<organism evidence="4 5">
    <name type="scientific">Diversispora eburnea</name>
    <dbReference type="NCBI Taxonomy" id="1213867"/>
    <lineage>
        <taxon>Eukaryota</taxon>
        <taxon>Fungi</taxon>
        <taxon>Fungi incertae sedis</taxon>
        <taxon>Mucoromycota</taxon>
        <taxon>Glomeromycotina</taxon>
        <taxon>Glomeromycetes</taxon>
        <taxon>Diversisporales</taxon>
        <taxon>Diversisporaceae</taxon>
        <taxon>Diversispora</taxon>
    </lineage>
</organism>
<evidence type="ECO:0000313" key="4">
    <source>
        <dbReference type="EMBL" id="CAG8489155.1"/>
    </source>
</evidence>
<keyword evidence="5" id="KW-1185">Reference proteome</keyword>
<name>A0A9N8ZD04_9GLOM</name>
<dbReference type="Proteomes" id="UP000789706">
    <property type="component" value="Unassembled WGS sequence"/>
</dbReference>
<evidence type="ECO:0000256" key="1">
    <source>
        <dbReference type="ARBA" id="ARBA00008045"/>
    </source>
</evidence>
<comment type="similarity">
    <text evidence="1">Belongs to the prefoldin subunit beta family.</text>
</comment>
<dbReference type="CDD" id="cd23161">
    <property type="entry name" value="Prefoldin_6"/>
    <property type="match status" value="1"/>
</dbReference>
<dbReference type="GO" id="GO:0005737">
    <property type="term" value="C:cytoplasm"/>
    <property type="evidence" value="ECO:0007669"/>
    <property type="project" value="TreeGrafter"/>
</dbReference>
<dbReference type="EMBL" id="CAJVPK010000288">
    <property type="protein sequence ID" value="CAG8489155.1"/>
    <property type="molecule type" value="Genomic_DNA"/>
</dbReference>
<dbReference type="InterPro" id="IPR009053">
    <property type="entry name" value="Prefoldin"/>
</dbReference>
<dbReference type="AlphaFoldDB" id="A0A9N8ZD04"/>
<dbReference type="PANTHER" id="PTHR21431:SF0">
    <property type="entry name" value="PREFOLDIN SUBUNIT 6"/>
    <property type="match status" value="1"/>
</dbReference>
<keyword evidence="3" id="KW-0175">Coiled coil</keyword>
<evidence type="ECO:0000313" key="5">
    <source>
        <dbReference type="Proteomes" id="UP000789706"/>
    </source>
</evidence>
<gene>
    <name evidence="4" type="ORF">DEBURN_LOCUS4078</name>
</gene>
<comment type="caution">
    <text evidence="4">The sequence shown here is derived from an EMBL/GenBank/DDBJ whole genome shotgun (WGS) entry which is preliminary data.</text>
</comment>
<keyword evidence="2" id="KW-0143">Chaperone</keyword>
<evidence type="ECO:0000256" key="3">
    <source>
        <dbReference type="SAM" id="Coils"/>
    </source>
</evidence>
<dbReference type="FunFam" id="1.10.287.370:FF:000003">
    <property type="entry name" value="Prefoldin subunit 6"/>
    <property type="match status" value="1"/>
</dbReference>
<protein>
    <submittedName>
        <fullName evidence="4">3406_t:CDS:1</fullName>
    </submittedName>
</protein>
<dbReference type="GO" id="GO:0016272">
    <property type="term" value="C:prefoldin complex"/>
    <property type="evidence" value="ECO:0007669"/>
    <property type="project" value="InterPro"/>
</dbReference>
<dbReference type="GO" id="GO:0051087">
    <property type="term" value="F:protein-folding chaperone binding"/>
    <property type="evidence" value="ECO:0007669"/>
    <property type="project" value="TreeGrafter"/>
</dbReference>
<accession>A0A9N8ZD04</accession>
<dbReference type="GO" id="GO:0006457">
    <property type="term" value="P:protein folding"/>
    <property type="evidence" value="ECO:0007669"/>
    <property type="project" value="InterPro"/>
</dbReference>
<sequence length="135" mass="15722">MGKRISEEYQKLQKDRANVIEARQKLDSQLQENELVEKEFKLLNDDSNIYKLIGPVLVKQDKPEATLNVSKRLEYIKSEIKRVEAQLEDLNQKSENKKDEVIELQRQYTQNLQKMASTSTARISLTVILTILIAF</sequence>
<feature type="coiled-coil region" evidence="3">
    <location>
        <begin position="9"/>
        <end position="46"/>
    </location>
</feature>
<proteinExistence type="inferred from homology"/>
<dbReference type="GO" id="GO:0051082">
    <property type="term" value="F:unfolded protein binding"/>
    <property type="evidence" value="ECO:0007669"/>
    <property type="project" value="InterPro"/>
</dbReference>
<dbReference type="GO" id="GO:0051131">
    <property type="term" value="P:chaperone-mediated protein complex assembly"/>
    <property type="evidence" value="ECO:0007669"/>
    <property type="project" value="TreeGrafter"/>
</dbReference>
<reference evidence="4" key="1">
    <citation type="submission" date="2021-06" db="EMBL/GenBank/DDBJ databases">
        <authorList>
            <person name="Kallberg Y."/>
            <person name="Tangrot J."/>
            <person name="Rosling A."/>
        </authorList>
    </citation>
    <scope>NUCLEOTIDE SEQUENCE</scope>
    <source>
        <strain evidence="4">AZ414A</strain>
    </source>
</reference>